<dbReference type="Gene3D" id="3.30.565.10">
    <property type="entry name" value="Histidine kinase-like ATPase, C-terminal domain"/>
    <property type="match status" value="1"/>
</dbReference>
<dbReference type="AlphaFoldDB" id="A0A1H8SRA5"/>
<dbReference type="PANTHER" id="PTHR43711">
    <property type="entry name" value="TWO-COMPONENT HISTIDINE KINASE"/>
    <property type="match status" value="1"/>
</dbReference>
<dbReference type="GO" id="GO:0004673">
    <property type="term" value="F:protein histidine kinase activity"/>
    <property type="evidence" value="ECO:0007669"/>
    <property type="project" value="UniProtKB-EC"/>
</dbReference>
<name>A0A1H8SRA5_9ACTN</name>
<evidence type="ECO:0000256" key="5">
    <source>
        <dbReference type="ARBA" id="ARBA00023012"/>
    </source>
</evidence>
<dbReference type="PRINTS" id="PR00344">
    <property type="entry name" value="BCTRLSENSOR"/>
</dbReference>
<keyword evidence="4 7" id="KW-0418">Kinase</keyword>
<feature type="domain" description="Histidine kinase" evidence="6">
    <location>
        <begin position="1"/>
        <end position="127"/>
    </location>
</feature>
<organism evidence="7 8">
    <name type="scientific">Actinacidiphila rubida</name>
    <dbReference type="NCBI Taxonomy" id="310780"/>
    <lineage>
        <taxon>Bacteria</taxon>
        <taxon>Bacillati</taxon>
        <taxon>Actinomycetota</taxon>
        <taxon>Actinomycetes</taxon>
        <taxon>Kitasatosporales</taxon>
        <taxon>Streptomycetaceae</taxon>
        <taxon>Actinacidiphila</taxon>
    </lineage>
</organism>
<dbReference type="InterPro" id="IPR050736">
    <property type="entry name" value="Sensor_HK_Regulatory"/>
</dbReference>
<evidence type="ECO:0000313" key="8">
    <source>
        <dbReference type="Proteomes" id="UP000181951"/>
    </source>
</evidence>
<dbReference type="RefSeq" id="WP_143080592.1">
    <property type="nucleotide sequence ID" value="NZ_FODD01000045.1"/>
</dbReference>
<dbReference type="InterPro" id="IPR003594">
    <property type="entry name" value="HATPase_dom"/>
</dbReference>
<dbReference type="InterPro" id="IPR004358">
    <property type="entry name" value="Sig_transdc_His_kin-like_C"/>
</dbReference>
<accession>A0A1H8SRA5</accession>
<evidence type="ECO:0000256" key="3">
    <source>
        <dbReference type="ARBA" id="ARBA00022679"/>
    </source>
</evidence>
<dbReference type="CDD" id="cd00075">
    <property type="entry name" value="HATPase"/>
    <property type="match status" value="1"/>
</dbReference>
<dbReference type="Proteomes" id="UP000181951">
    <property type="component" value="Unassembled WGS sequence"/>
</dbReference>
<dbReference type="PANTHER" id="PTHR43711:SF32">
    <property type="entry name" value="SENSOR-TYPE HISTIDINE KINASE PRRB"/>
    <property type="match status" value="1"/>
</dbReference>
<dbReference type="SUPFAM" id="SSF55874">
    <property type="entry name" value="ATPase domain of HSP90 chaperone/DNA topoisomerase II/histidine kinase"/>
    <property type="match status" value="1"/>
</dbReference>
<dbReference type="InterPro" id="IPR036890">
    <property type="entry name" value="HATPase_C_sf"/>
</dbReference>
<evidence type="ECO:0000313" key="7">
    <source>
        <dbReference type="EMBL" id="SEO81036.1"/>
    </source>
</evidence>
<evidence type="ECO:0000259" key="6">
    <source>
        <dbReference type="PROSITE" id="PS50109"/>
    </source>
</evidence>
<keyword evidence="5" id="KW-0902">Two-component regulatory system</keyword>
<proteinExistence type="predicted"/>
<dbReference type="PROSITE" id="PS50109">
    <property type="entry name" value="HIS_KIN"/>
    <property type="match status" value="1"/>
</dbReference>
<reference evidence="7 8" key="1">
    <citation type="submission" date="2016-10" db="EMBL/GenBank/DDBJ databases">
        <authorList>
            <person name="de Groot N.N."/>
        </authorList>
    </citation>
    <scope>NUCLEOTIDE SEQUENCE [LARGE SCALE GENOMIC DNA]</scope>
    <source>
        <strain evidence="7 8">CGMCC 4.2026</strain>
    </source>
</reference>
<keyword evidence="3" id="KW-0808">Transferase</keyword>
<evidence type="ECO:0000256" key="2">
    <source>
        <dbReference type="ARBA" id="ARBA00012438"/>
    </source>
</evidence>
<sequence length="139" mass="14276">RTPVVTQGVAETADILADPPLLERVIANLVANAVRHTPPGKKVLVSGSALGDRVELRVIDQGPGLQPDDHDRIFEPFQRMGDTDNTTGLGLGLALSRGLTEAMGGTLTPEDTPGGGLTMVVSLPAAAASPPAPQEQALA</sequence>
<dbReference type="Pfam" id="PF02518">
    <property type="entry name" value="HATPase_c"/>
    <property type="match status" value="1"/>
</dbReference>
<feature type="non-terminal residue" evidence="7">
    <location>
        <position position="1"/>
    </location>
</feature>
<keyword evidence="8" id="KW-1185">Reference proteome</keyword>
<comment type="catalytic activity">
    <reaction evidence="1">
        <text>ATP + protein L-histidine = ADP + protein N-phospho-L-histidine.</text>
        <dbReference type="EC" id="2.7.13.3"/>
    </reaction>
</comment>
<dbReference type="EC" id="2.7.13.3" evidence="2"/>
<gene>
    <name evidence="7" type="ORF">SAMN05216267_10451</name>
</gene>
<dbReference type="GO" id="GO:0000160">
    <property type="term" value="P:phosphorelay signal transduction system"/>
    <property type="evidence" value="ECO:0007669"/>
    <property type="project" value="UniProtKB-KW"/>
</dbReference>
<evidence type="ECO:0000256" key="4">
    <source>
        <dbReference type="ARBA" id="ARBA00022777"/>
    </source>
</evidence>
<protein>
    <recommendedName>
        <fullName evidence="2">histidine kinase</fullName>
        <ecNumber evidence="2">2.7.13.3</ecNumber>
    </recommendedName>
</protein>
<dbReference type="SMART" id="SM00387">
    <property type="entry name" value="HATPase_c"/>
    <property type="match status" value="1"/>
</dbReference>
<dbReference type="InterPro" id="IPR005467">
    <property type="entry name" value="His_kinase_dom"/>
</dbReference>
<evidence type="ECO:0000256" key="1">
    <source>
        <dbReference type="ARBA" id="ARBA00000085"/>
    </source>
</evidence>
<dbReference type="EMBL" id="FODD01000045">
    <property type="protein sequence ID" value="SEO81036.1"/>
    <property type="molecule type" value="Genomic_DNA"/>
</dbReference>
<dbReference type="OrthoDB" id="9806130at2"/>